<name>A0A8H5GIF0_9AGAR</name>
<evidence type="ECO:0000313" key="1">
    <source>
        <dbReference type="EMBL" id="KAF5365369.1"/>
    </source>
</evidence>
<protein>
    <submittedName>
        <fullName evidence="1">Uncharacterized protein</fullName>
    </submittedName>
</protein>
<dbReference type="EMBL" id="JAACJN010000171">
    <property type="protein sequence ID" value="KAF5365369.1"/>
    <property type="molecule type" value="Genomic_DNA"/>
</dbReference>
<gene>
    <name evidence="1" type="ORF">D9757_012123</name>
</gene>
<reference evidence="1 2" key="1">
    <citation type="journal article" date="2020" name="ISME J.">
        <title>Uncovering the hidden diversity of litter-decomposition mechanisms in mushroom-forming fungi.</title>
        <authorList>
            <person name="Floudas D."/>
            <person name="Bentzer J."/>
            <person name="Ahren D."/>
            <person name="Johansson T."/>
            <person name="Persson P."/>
            <person name="Tunlid A."/>
        </authorList>
    </citation>
    <scope>NUCLEOTIDE SEQUENCE [LARGE SCALE GENOMIC DNA]</scope>
    <source>
        <strain evidence="1 2">CBS 406.79</strain>
    </source>
</reference>
<sequence length="120" mass="13294">MYFLKSVGHAFQKFGFIGLPQWDVVKSIQLRTHHEPLTSSSHSLTLPVISPASDTNCARRGTNLRGGLPLLAIAVGELEKLLQEDDGDRPRNDQSRCGNPGVHLVFTRWSAQVCAPWTML</sequence>
<keyword evidence="2" id="KW-1185">Reference proteome</keyword>
<proteinExistence type="predicted"/>
<comment type="caution">
    <text evidence="1">The sequence shown here is derived from an EMBL/GenBank/DDBJ whole genome shotgun (WGS) entry which is preliminary data.</text>
</comment>
<evidence type="ECO:0000313" key="2">
    <source>
        <dbReference type="Proteomes" id="UP000518752"/>
    </source>
</evidence>
<accession>A0A8H5GIF0</accession>
<organism evidence="1 2">
    <name type="scientific">Collybiopsis confluens</name>
    <dbReference type="NCBI Taxonomy" id="2823264"/>
    <lineage>
        <taxon>Eukaryota</taxon>
        <taxon>Fungi</taxon>
        <taxon>Dikarya</taxon>
        <taxon>Basidiomycota</taxon>
        <taxon>Agaricomycotina</taxon>
        <taxon>Agaricomycetes</taxon>
        <taxon>Agaricomycetidae</taxon>
        <taxon>Agaricales</taxon>
        <taxon>Marasmiineae</taxon>
        <taxon>Omphalotaceae</taxon>
        <taxon>Collybiopsis</taxon>
    </lineage>
</organism>
<dbReference type="Proteomes" id="UP000518752">
    <property type="component" value="Unassembled WGS sequence"/>
</dbReference>
<dbReference type="AlphaFoldDB" id="A0A8H5GIF0"/>